<proteinExistence type="predicted"/>
<dbReference type="Proteomes" id="UP000258997">
    <property type="component" value="Segment"/>
</dbReference>
<name>A0A385E9I6_9CAUD</name>
<dbReference type="GO" id="GO:0006281">
    <property type="term" value="P:DNA repair"/>
    <property type="evidence" value="ECO:0007669"/>
    <property type="project" value="InterPro"/>
</dbReference>
<sequence>MIDPRDVTKFDRTDAELEEWWLFCCIVAGKTADIQARKLDQMLHAMVGTTPFDKLRCAIFENKLRAYMEMFGIGQYARLEACFAQSAWGLDLRHDPVEKFEAIHGVGPKTARFFLLHSRADQRLSALDTHILAHLAQNGVEAPKVTPGNPKVYRRLEEAFLGLADAAGMSPADYDLMIWTERAREIKEAA</sequence>
<dbReference type="InterPro" id="IPR023170">
    <property type="entry name" value="HhH_base_excis_C"/>
</dbReference>
<dbReference type="InterPro" id="IPR011257">
    <property type="entry name" value="DNA_glycosylase"/>
</dbReference>
<reference evidence="1 2" key="1">
    <citation type="submission" date="2018-07" db="EMBL/GenBank/DDBJ databases">
        <title>Giant CbK-like Caulobacter bacteriophages have genetically divergent genomes.</title>
        <authorList>
            <person name="Wilson K.M."/>
            <person name="Ely B."/>
        </authorList>
    </citation>
    <scope>NUCLEOTIDE SEQUENCE [LARGE SCALE GENOMIC DNA]</scope>
</reference>
<accession>A0A385E9I6</accession>
<protein>
    <submittedName>
        <fullName evidence="1">Uncharacterized protein</fullName>
    </submittedName>
</protein>
<dbReference type="Gene3D" id="1.10.1670.10">
    <property type="entry name" value="Helix-hairpin-Helix base-excision DNA repair enzymes (C-terminal)"/>
    <property type="match status" value="1"/>
</dbReference>
<dbReference type="GO" id="GO:0003824">
    <property type="term" value="F:catalytic activity"/>
    <property type="evidence" value="ECO:0007669"/>
    <property type="project" value="InterPro"/>
</dbReference>
<dbReference type="EMBL" id="MH588544">
    <property type="protein sequence ID" value="AXQ68330.1"/>
    <property type="molecule type" value="Genomic_DNA"/>
</dbReference>
<evidence type="ECO:0000313" key="2">
    <source>
        <dbReference type="Proteomes" id="UP000258997"/>
    </source>
</evidence>
<gene>
    <name evidence="1" type="ORF">CcrBL10_gp126c</name>
</gene>
<keyword evidence="2" id="KW-1185">Reference proteome</keyword>
<evidence type="ECO:0000313" key="1">
    <source>
        <dbReference type="EMBL" id="AXQ68330.1"/>
    </source>
</evidence>
<dbReference type="SUPFAM" id="SSF48150">
    <property type="entry name" value="DNA-glycosylase"/>
    <property type="match status" value="1"/>
</dbReference>
<organism evidence="1 2">
    <name type="scientific">Caulobacter phage CcrBL10</name>
    <dbReference type="NCBI Taxonomy" id="2283269"/>
    <lineage>
        <taxon>Viruses</taxon>
        <taxon>Duplodnaviria</taxon>
        <taxon>Heunggongvirae</taxon>
        <taxon>Uroviricota</taxon>
        <taxon>Caudoviricetes</taxon>
        <taxon>Jeanschmidtviridae</taxon>
        <taxon>Poindextervirus</taxon>
        <taxon>Poindextervirus BL10</taxon>
    </lineage>
</organism>